<evidence type="ECO:0000313" key="1">
    <source>
        <dbReference type="EMBL" id="KAK3264248.1"/>
    </source>
</evidence>
<accession>A0AAE0FR96</accession>
<dbReference type="AlphaFoldDB" id="A0AAE0FR96"/>
<gene>
    <name evidence="1" type="ORF">CYMTET_27000</name>
</gene>
<dbReference type="EMBL" id="LGRX02014693">
    <property type="protein sequence ID" value="KAK3264248.1"/>
    <property type="molecule type" value="Genomic_DNA"/>
</dbReference>
<dbReference type="Proteomes" id="UP001190700">
    <property type="component" value="Unassembled WGS sequence"/>
</dbReference>
<protein>
    <submittedName>
        <fullName evidence="1">Uncharacterized protein</fullName>
    </submittedName>
</protein>
<organism evidence="1 2">
    <name type="scientific">Cymbomonas tetramitiformis</name>
    <dbReference type="NCBI Taxonomy" id="36881"/>
    <lineage>
        <taxon>Eukaryota</taxon>
        <taxon>Viridiplantae</taxon>
        <taxon>Chlorophyta</taxon>
        <taxon>Pyramimonadophyceae</taxon>
        <taxon>Pyramimonadales</taxon>
        <taxon>Pyramimonadaceae</taxon>
        <taxon>Cymbomonas</taxon>
    </lineage>
</organism>
<feature type="non-terminal residue" evidence="1">
    <location>
        <position position="1"/>
    </location>
</feature>
<evidence type="ECO:0000313" key="2">
    <source>
        <dbReference type="Proteomes" id="UP001190700"/>
    </source>
</evidence>
<name>A0AAE0FR96_9CHLO</name>
<keyword evidence="2" id="KW-1185">Reference proteome</keyword>
<reference evidence="1 2" key="1">
    <citation type="journal article" date="2015" name="Genome Biol. Evol.">
        <title>Comparative Genomics of a Bacterivorous Green Alga Reveals Evolutionary Causalities and Consequences of Phago-Mixotrophic Mode of Nutrition.</title>
        <authorList>
            <person name="Burns J.A."/>
            <person name="Paasch A."/>
            <person name="Narechania A."/>
            <person name="Kim E."/>
        </authorList>
    </citation>
    <scope>NUCLEOTIDE SEQUENCE [LARGE SCALE GENOMIC DNA]</scope>
    <source>
        <strain evidence="1 2">PLY_AMNH</strain>
    </source>
</reference>
<proteinExistence type="predicted"/>
<comment type="caution">
    <text evidence="1">The sequence shown here is derived from an EMBL/GenBank/DDBJ whole genome shotgun (WGS) entry which is preliminary data.</text>
</comment>
<sequence>AYAFFHDRRLARAPDFDVVHFHDGHGVAYYSALAKHQGFAGSGLLHTRLMLQIEAPHLWLLTKGGGGGLHSVDDLEVNWMEQESARYM</sequence>